<dbReference type="STRING" id="106004.A0A1Y2FZ83"/>
<feature type="region of interest" description="Disordered" evidence="2">
    <location>
        <begin position="1"/>
        <end position="73"/>
    </location>
</feature>
<dbReference type="PROSITE" id="PS50089">
    <property type="entry name" value="ZF_RING_2"/>
    <property type="match status" value="1"/>
</dbReference>
<evidence type="ECO:0000313" key="6">
    <source>
        <dbReference type="Proteomes" id="UP000193467"/>
    </source>
</evidence>
<dbReference type="AlphaFoldDB" id="A0A1Y2FZ83"/>
<dbReference type="InParanoid" id="A0A1Y2FZ83"/>
<dbReference type="OrthoDB" id="2122982at2759"/>
<keyword evidence="1" id="KW-0862">Zinc</keyword>
<dbReference type="Pfam" id="PF04434">
    <property type="entry name" value="SWIM"/>
    <property type="match status" value="1"/>
</dbReference>
<comment type="caution">
    <text evidence="5">The sequence shown here is derived from an EMBL/GenBank/DDBJ whole genome shotgun (WGS) entry which is preliminary data.</text>
</comment>
<dbReference type="SUPFAM" id="SSF57850">
    <property type="entry name" value="RING/U-box"/>
    <property type="match status" value="1"/>
</dbReference>
<sequence length="330" mass="36082">MAIDTPTASTSSKRARETSPSSSNKLAGYDPTAFYPQAGPASARKKSRAAEDAEPEEKRAKMYKKAPPKAIQERADRVRSQRFFCVARKRTTETSEEFNVLGSTGNVYTVSIRTLPSCTCPDGAKGNHCKHIIFVLLKILQVPLEVNLWYQAALLQTELRAIFAHARPAPQDRQAERVAKLYRVATGEEEADAEAEAGGSGSGVVQKKLPEEGDDCPICYEEFTVGQKKGLVFCLALQGCGNPLHSICFGQWSKQAHPVTCPLCRAKWETPAATPGNTAAGPSYSSEGYLNLGAAAGISQKRDTSSYYRGPQRGRRWDGGYGRYGEDDWY</sequence>
<dbReference type="InterPro" id="IPR001841">
    <property type="entry name" value="Znf_RING"/>
</dbReference>
<dbReference type="GO" id="GO:0061630">
    <property type="term" value="F:ubiquitin protein ligase activity"/>
    <property type="evidence" value="ECO:0007669"/>
    <property type="project" value="InterPro"/>
</dbReference>
<keyword evidence="6" id="KW-1185">Reference proteome</keyword>
<protein>
    <recommendedName>
        <fullName evidence="7">SWIM-type domain-containing protein</fullName>
    </recommendedName>
</protein>
<evidence type="ECO:0000259" key="3">
    <source>
        <dbReference type="PROSITE" id="PS50089"/>
    </source>
</evidence>
<keyword evidence="1" id="KW-0479">Metal-binding</keyword>
<feature type="compositionally biased region" description="Basic and acidic residues" evidence="2">
    <location>
        <begin position="48"/>
        <end position="60"/>
    </location>
</feature>
<dbReference type="Proteomes" id="UP000193467">
    <property type="component" value="Unassembled WGS sequence"/>
</dbReference>
<evidence type="ECO:0000256" key="1">
    <source>
        <dbReference type="PROSITE-ProRule" id="PRU00175"/>
    </source>
</evidence>
<dbReference type="InterPro" id="IPR039903">
    <property type="entry name" value="Zswim2"/>
</dbReference>
<dbReference type="InterPro" id="IPR007527">
    <property type="entry name" value="Znf_SWIM"/>
</dbReference>
<dbReference type="PROSITE" id="PS50966">
    <property type="entry name" value="ZF_SWIM"/>
    <property type="match status" value="1"/>
</dbReference>
<dbReference type="PANTHER" id="PTHR21540">
    <property type="entry name" value="RING FINGER AND SWIM DOMAIN-CONTAINING PROTEIN 2"/>
    <property type="match status" value="1"/>
</dbReference>
<accession>A0A1Y2FZ83</accession>
<feature type="domain" description="RING-type" evidence="3">
    <location>
        <begin position="216"/>
        <end position="265"/>
    </location>
</feature>
<evidence type="ECO:0000313" key="5">
    <source>
        <dbReference type="EMBL" id="ORY89438.1"/>
    </source>
</evidence>
<evidence type="ECO:0008006" key="7">
    <source>
        <dbReference type="Google" id="ProtNLM"/>
    </source>
</evidence>
<keyword evidence="1" id="KW-0863">Zinc-finger</keyword>
<reference evidence="5 6" key="1">
    <citation type="submission" date="2016-07" db="EMBL/GenBank/DDBJ databases">
        <title>Pervasive Adenine N6-methylation of Active Genes in Fungi.</title>
        <authorList>
            <consortium name="DOE Joint Genome Institute"/>
            <person name="Mondo S.J."/>
            <person name="Dannebaum R.O."/>
            <person name="Kuo R.C."/>
            <person name="Labutti K."/>
            <person name="Haridas S."/>
            <person name="Kuo A."/>
            <person name="Salamov A."/>
            <person name="Ahrendt S.R."/>
            <person name="Lipzen A."/>
            <person name="Sullivan W."/>
            <person name="Andreopoulos W.B."/>
            <person name="Clum A."/>
            <person name="Lindquist E."/>
            <person name="Daum C."/>
            <person name="Ramamoorthy G.K."/>
            <person name="Gryganskyi A."/>
            <person name="Culley D."/>
            <person name="Magnuson J.K."/>
            <person name="James T.Y."/>
            <person name="O'Malley M.A."/>
            <person name="Stajich J.E."/>
            <person name="Spatafora J.W."/>
            <person name="Visel A."/>
            <person name="Grigoriev I.V."/>
        </authorList>
    </citation>
    <scope>NUCLEOTIDE SEQUENCE [LARGE SCALE GENOMIC DNA]</scope>
    <source>
        <strain evidence="5 6">62-1032</strain>
    </source>
</reference>
<proteinExistence type="predicted"/>
<evidence type="ECO:0000259" key="4">
    <source>
        <dbReference type="PROSITE" id="PS50966"/>
    </source>
</evidence>
<name>A0A1Y2FZ83_9BASI</name>
<feature type="domain" description="SWIM-type" evidence="4">
    <location>
        <begin position="108"/>
        <end position="140"/>
    </location>
</feature>
<organism evidence="5 6">
    <name type="scientific">Leucosporidium creatinivorum</name>
    <dbReference type="NCBI Taxonomy" id="106004"/>
    <lineage>
        <taxon>Eukaryota</taxon>
        <taxon>Fungi</taxon>
        <taxon>Dikarya</taxon>
        <taxon>Basidiomycota</taxon>
        <taxon>Pucciniomycotina</taxon>
        <taxon>Microbotryomycetes</taxon>
        <taxon>Leucosporidiales</taxon>
        <taxon>Leucosporidium</taxon>
    </lineage>
</organism>
<dbReference type="PANTHER" id="PTHR21540:SF0">
    <property type="entry name" value="PHD FAMILY PROTEIN"/>
    <property type="match status" value="1"/>
</dbReference>
<dbReference type="InterPro" id="IPR013083">
    <property type="entry name" value="Znf_RING/FYVE/PHD"/>
</dbReference>
<dbReference type="Gene3D" id="3.30.40.10">
    <property type="entry name" value="Zinc/RING finger domain, C3HC4 (zinc finger)"/>
    <property type="match status" value="1"/>
</dbReference>
<gene>
    <name evidence="5" type="ORF">BCR35DRAFT_300624</name>
</gene>
<evidence type="ECO:0000256" key="2">
    <source>
        <dbReference type="SAM" id="MobiDB-lite"/>
    </source>
</evidence>
<dbReference type="Pfam" id="PF13639">
    <property type="entry name" value="zf-RING_2"/>
    <property type="match status" value="1"/>
</dbReference>
<dbReference type="EMBL" id="MCGR01000006">
    <property type="protein sequence ID" value="ORY89438.1"/>
    <property type="molecule type" value="Genomic_DNA"/>
</dbReference>
<feature type="compositionally biased region" description="Polar residues" evidence="2">
    <location>
        <begin position="1"/>
        <end position="25"/>
    </location>
</feature>
<dbReference type="GO" id="GO:0008270">
    <property type="term" value="F:zinc ion binding"/>
    <property type="evidence" value="ECO:0007669"/>
    <property type="project" value="UniProtKB-KW"/>
</dbReference>